<sequence length="91" mass="9664">MGPGTGTATDTVTRFSGIIQTLSKGRAGVDFGGAGDVGVVGEIDRRARPCRRLFRLQGNFQVPDTALYGPCQLYAASVSIVDMYSFIICES</sequence>
<evidence type="ECO:0000313" key="1">
    <source>
        <dbReference type="EMBL" id="CAH2075841.1"/>
    </source>
</evidence>
<dbReference type="Proteomes" id="UP000837857">
    <property type="component" value="Chromosome 9"/>
</dbReference>
<protein>
    <submittedName>
        <fullName evidence="1">Uncharacterized protein</fullName>
    </submittedName>
</protein>
<evidence type="ECO:0000313" key="2">
    <source>
        <dbReference type="Proteomes" id="UP000837857"/>
    </source>
</evidence>
<organism evidence="1 2">
    <name type="scientific">Iphiclides podalirius</name>
    <name type="common">scarce swallowtail</name>
    <dbReference type="NCBI Taxonomy" id="110791"/>
    <lineage>
        <taxon>Eukaryota</taxon>
        <taxon>Metazoa</taxon>
        <taxon>Ecdysozoa</taxon>
        <taxon>Arthropoda</taxon>
        <taxon>Hexapoda</taxon>
        <taxon>Insecta</taxon>
        <taxon>Pterygota</taxon>
        <taxon>Neoptera</taxon>
        <taxon>Endopterygota</taxon>
        <taxon>Lepidoptera</taxon>
        <taxon>Glossata</taxon>
        <taxon>Ditrysia</taxon>
        <taxon>Papilionoidea</taxon>
        <taxon>Papilionidae</taxon>
        <taxon>Papilioninae</taxon>
        <taxon>Iphiclides</taxon>
    </lineage>
</organism>
<name>A0ABN8JBU7_9NEOP</name>
<keyword evidence="2" id="KW-1185">Reference proteome</keyword>
<gene>
    <name evidence="1" type="ORF">IPOD504_LOCUS17018</name>
</gene>
<feature type="non-terminal residue" evidence="1">
    <location>
        <position position="91"/>
    </location>
</feature>
<reference evidence="1" key="1">
    <citation type="submission" date="2022-03" db="EMBL/GenBank/DDBJ databases">
        <authorList>
            <person name="Martin H S."/>
        </authorList>
    </citation>
    <scope>NUCLEOTIDE SEQUENCE</scope>
</reference>
<accession>A0ABN8JBU7</accession>
<proteinExistence type="predicted"/>
<dbReference type="EMBL" id="OW152821">
    <property type="protein sequence ID" value="CAH2075841.1"/>
    <property type="molecule type" value="Genomic_DNA"/>
</dbReference>